<dbReference type="InterPro" id="IPR033753">
    <property type="entry name" value="GCV_H/Fam206"/>
</dbReference>
<organism evidence="4">
    <name type="scientific">candidate division WOR-3 bacterium</name>
    <dbReference type="NCBI Taxonomy" id="2052148"/>
    <lineage>
        <taxon>Bacteria</taxon>
        <taxon>Bacteria division WOR-3</taxon>
    </lineage>
</organism>
<dbReference type="Gene3D" id="3.40.50.2300">
    <property type="match status" value="1"/>
</dbReference>
<dbReference type="InterPro" id="IPR001789">
    <property type="entry name" value="Sig_transdc_resp-reg_receiver"/>
</dbReference>
<gene>
    <name evidence="4" type="ORF">ENV70_02805</name>
</gene>
<evidence type="ECO:0000313" key="4">
    <source>
        <dbReference type="EMBL" id="HHS62533.1"/>
    </source>
</evidence>
<dbReference type="Pfam" id="PF01597">
    <property type="entry name" value="GCV_H"/>
    <property type="match status" value="1"/>
</dbReference>
<sequence length="251" mass="28544">MDQKKFKILVVDDEITVCKSITSALEDFDYAVDMALSGEEATFKHNKNHYDLVVADLMMPDITGIELLKRIKAVTPGVQFILITGYPSIKTAVEAIKFGAFDYIPKPFTPDELRSVVNRALDYYRKEKIELIPVPADYYCITDNSWAKIEKDGNVRIGAHERLVKGIKEISMLELPVNGEMRYQGEACARINTSANQIFRVWAPVSGKIIKINQDLHKNYSKLITDPYNEGWLLIIQPTNLEADLRNLTRC</sequence>
<proteinExistence type="predicted"/>
<feature type="modified residue" description="4-aspartylphosphate" evidence="2">
    <location>
        <position position="56"/>
    </location>
</feature>
<accession>A0A7C6AFF2</accession>
<evidence type="ECO:0000256" key="2">
    <source>
        <dbReference type="PROSITE-ProRule" id="PRU00169"/>
    </source>
</evidence>
<dbReference type="SMART" id="SM00448">
    <property type="entry name" value="REC"/>
    <property type="match status" value="1"/>
</dbReference>
<protein>
    <submittedName>
        <fullName evidence="4">Response regulator</fullName>
    </submittedName>
</protein>
<dbReference type="AlphaFoldDB" id="A0A7C6AFF2"/>
<feature type="domain" description="Response regulatory" evidence="3">
    <location>
        <begin position="7"/>
        <end position="121"/>
    </location>
</feature>
<dbReference type="InterPro" id="IPR011006">
    <property type="entry name" value="CheY-like_superfamily"/>
</dbReference>
<dbReference type="EMBL" id="DTHJ01000059">
    <property type="protein sequence ID" value="HHS62533.1"/>
    <property type="molecule type" value="Genomic_DNA"/>
</dbReference>
<dbReference type="SUPFAM" id="SSF52172">
    <property type="entry name" value="CheY-like"/>
    <property type="match status" value="1"/>
</dbReference>
<name>A0A7C6AFF2_UNCW3</name>
<dbReference type="PROSITE" id="PS50110">
    <property type="entry name" value="RESPONSE_REGULATORY"/>
    <property type="match status" value="1"/>
</dbReference>
<dbReference type="SUPFAM" id="SSF51230">
    <property type="entry name" value="Single hybrid motif"/>
    <property type="match status" value="1"/>
</dbReference>
<reference evidence="4" key="1">
    <citation type="journal article" date="2020" name="mSystems">
        <title>Genome- and Community-Level Interaction Insights into Carbon Utilization and Element Cycling Functions of Hydrothermarchaeota in Hydrothermal Sediment.</title>
        <authorList>
            <person name="Zhou Z."/>
            <person name="Liu Y."/>
            <person name="Xu W."/>
            <person name="Pan J."/>
            <person name="Luo Z.H."/>
            <person name="Li M."/>
        </authorList>
    </citation>
    <scope>NUCLEOTIDE SEQUENCE [LARGE SCALE GENOMIC DNA]</scope>
    <source>
        <strain evidence="4">SpSt-783</strain>
    </source>
</reference>
<comment type="caution">
    <text evidence="4">The sequence shown here is derived from an EMBL/GenBank/DDBJ whole genome shotgun (WGS) entry which is preliminary data.</text>
</comment>
<evidence type="ECO:0000256" key="1">
    <source>
        <dbReference type="ARBA" id="ARBA00022553"/>
    </source>
</evidence>
<dbReference type="Gene3D" id="2.40.50.100">
    <property type="match status" value="1"/>
</dbReference>
<dbReference type="PANTHER" id="PTHR44591:SF3">
    <property type="entry name" value="RESPONSE REGULATORY DOMAIN-CONTAINING PROTEIN"/>
    <property type="match status" value="1"/>
</dbReference>
<dbReference type="PANTHER" id="PTHR44591">
    <property type="entry name" value="STRESS RESPONSE REGULATOR PROTEIN 1"/>
    <property type="match status" value="1"/>
</dbReference>
<evidence type="ECO:0000259" key="3">
    <source>
        <dbReference type="PROSITE" id="PS50110"/>
    </source>
</evidence>
<dbReference type="GO" id="GO:0000160">
    <property type="term" value="P:phosphorelay signal transduction system"/>
    <property type="evidence" value="ECO:0007669"/>
    <property type="project" value="InterPro"/>
</dbReference>
<dbReference type="InterPro" id="IPR011053">
    <property type="entry name" value="Single_hybrid_motif"/>
</dbReference>
<dbReference type="CDD" id="cd06848">
    <property type="entry name" value="GCS_H"/>
    <property type="match status" value="1"/>
</dbReference>
<dbReference type="InterPro" id="IPR050595">
    <property type="entry name" value="Bact_response_regulator"/>
</dbReference>
<dbReference type="Pfam" id="PF00072">
    <property type="entry name" value="Response_reg"/>
    <property type="match status" value="1"/>
</dbReference>
<keyword evidence="1 2" id="KW-0597">Phosphoprotein</keyword>